<dbReference type="EMBL" id="CP031389">
    <property type="protein sequence ID" value="QPH12719.1"/>
    <property type="molecule type" value="Genomic_DNA"/>
</dbReference>
<keyword evidence="1" id="KW-0175">Coiled coil</keyword>
<dbReference type="Proteomes" id="UP000594364">
    <property type="component" value="Chromosome 5"/>
</dbReference>
<evidence type="ECO:0000313" key="4">
    <source>
        <dbReference type="Proteomes" id="UP000594364"/>
    </source>
</evidence>
<organism evidence="3 4">
    <name type="scientific">Epichloe festucae (strain Fl1)</name>
    <dbReference type="NCBI Taxonomy" id="877507"/>
    <lineage>
        <taxon>Eukaryota</taxon>
        <taxon>Fungi</taxon>
        <taxon>Dikarya</taxon>
        <taxon>Ascomycota</taxon>
        <taxon>Pezizomycotina</taxon>
        <taxon>Sordariomycetes</taxon>
        <taxon>Hypocreomycetidae</taxon>
        <taxon>Hypocreales</taxon>
        <taxon>Clavicipitaceae</taxon>
        <taxon>Epichloe</taxon>
    </lineage>
</organism>
<reference evidence="3 4" key="1">
    <citation type="journal article" date="2018" name="PLoS Genet.">
        <title>Repeat elements organise 3D genome structure and mediate transcription in the filamentous fungus Epichloe festucae.</title>
        <authorList>
            <person name="Winter D.J."/>
            <person name="Ganley A.R.D."/>
            <person name="Young C.A."/>
            <person name="Liachko I."/>
            <person name="Schardl C.L."/>
            <person name="Dupont P.Y."/>
            <person name="Berry D."/>
            <person name="Ram A."/>
            <person name="Scott B."/>
            <person name="Cox M.P."/>
        </authorList>
    </citation>
    <scope>NUCLEOTIDE SEQUENCE [LARGE SCALE GENOMIC DNA]</scope>
    <source>
        <strain evidence="3 4">Fl1</strain>
    </source>
</reference>
<feature type="compositionally biased region" description="Polar residues" evidence="2">
    <location>
        <begin position="44"/>
        <end position="83"/>
    </location>
</feature>
<feature type="compositionally biased region" description="Polar residues" evidence="2">
    <location>
        <begin position="92"/>
        <end position="105"/>
    </location>
</feature>
<accession>A0A7U3SN15</accession>
<feature type="region of interest" description="Disordered" evidence="2">
    <location>
        <begin position="37"/>
        <end position="155"/>
    </location>
</feature>
<protein>
    <submittedName>
        <fullName evidence="3">Uncharacterized protein</fullName>
    </submittedName>
</protein>
<feature type="coiled-coil region" evidence="1">
    <location>
        <begin position="317"/>
        <end position="379"/>
    </location>
</feature>
<proteinExistence type="predicted"/>
<keyword evidence="4" id="KW-1185">Reference proteome</keyword>
<dbReference type="AlphaFoldDB" id="A0A7U3SN15"/>
<feature type="compositionally biased region" description="Polar residues" evidence="2">
    <location>
        <begin position="1"/>
        <end position="14"/>
    </location>
</feature>
<evidence type="ECO:0000256" key="1">
    <source>
        <dbReference type="SAM" id="Coils"/>
    </source>
</evidence>
<gene>
    <name evidence="3" type="ORF">C2857_005000</name>
</gene>
<feature type="region of interest" description="Disordered" evidence="2">
    <location>
        <begin position="401"/>
        <end position="425"/>
    </location>
</feature>
<sequence>MIASSSTSTPNSDEIGNGPFLPLERRIPVLGWATETNKGAYPTQDASSTMISSPSPANGQSPTCRNRIQGQDESCSSPESTPRSPGGALHIFTQSKVVSQKSPTASLGAASQARSSWPEPCSPPKQQSPLRISTVPGDVNTSDEDDDWLSSSPTSRYTLDSLRKQHGKMSLTGDKMATDSSELSQQRPGAWYMRRNKTNTNQHVEAQIPSTGDMTPTKLRSPSSVACTSAAASTGTRAKVTSPASASRFSFFNMTALKGLTTTPVSVPKHDELINLDINATLFPTGAPNDGEPFSPAAFKNLRMNATGLLRKFQSAYQDKAIACQELRAERDAQQDEKVEMETRTAHLKMQLEDMAQKAVETEAMMQALMEELNQEKRLRVQERTARESVVMSSGISTISEDLGAEDDQRKKYRRRSVGTTKSDDAVFDTDDESIDEVSVFSRSRSPTLAAGSTEGAIMHIQMHSAPLPHVPKSAMLEPPRPSRQSQPQQISAFQKLMKGISGETANKETTHVCQNCQGQDASVAWDTASLLRDENRGLKQRVGDLESAVEEALDAVMGLNL</sequence>
<name>A0A7U3SN15_EPIFF</name>
<evidence type="ECO:0000313" key="3">
    <source>
        <dbReference type="EMBL" id="QPH12719.1"/>
    </source>
</evidence>
<dbReference type="OrthoDB" id="5377009at2759"/>
<evidence type="ECO:0000256" key="2">
    <source>
        <dbReference type="SAM" id="MobiDB-lite"/>
    </source>
</evidence>
<feature type="region of interest" description="Disordered" evidence="2">
    <location>
        <begin position="1"/>
        <end position="23"/>
    </location>
</feature>